<protein>
    <submittedName>
        <fullName evidence="1">Uncharacterized protein</fullName>
    </submittedName>
</protein>
<dbReference type="EMBL" id="QKZI01000020">
    <property type="protein sequence ID" value="PZX01224.1"/>
    <property type="molecule type" value="Genomic_DNA"/>
</dbReference>
<reference evidence="1 2" key="1">
    <citation type="submission" date="2018-06" db="EMBL/GenBank/DDBJ databases">
        <title>Genomic Encyclopedia of Type Strains, Phase IV (KMG-IV): sequencing the most valuable type-strain genomes for metagenomic binning, comparative biology and taxonomic classification.</title>
        <authorList>
            <person name="Goeker M."/>
        </authorList>
    </citation>
    <scope>NUCLEOTIDE SEQUENCE [LARGE SCALE GENOMIC DNA]</scope>
    <source>
        <strain evidence="1 2">DSM 5</strain>
    </source>
</reference>
<gene>
    <name evidence="1" type="ORF">C7437_1202</name>
</gene>
<dbReference type="AlphaFoldDB" id="A0A2W7MJ34"/>
<sequence length="29" mass="3717">MADDEIWLRFKEETLTHRDVYLRKDLYYP</sequence>
<keyword evidence="2" id="KW-1185">Reference proteome</keyword>
<evidence type="ECO:0000313" key="2">
    <source>
        <dbReference type="Proteomes" id="UP000248646"/>
    </source>
</evidence>
<proteinExistence type="predicted"/>
<comment type="caution">
    <text evidence="1">The sequence shown here is derived from an EMBL/GenBank/DDBJ whole genome shotgun (WGS) entry which is preliminary data.</text>
</comment>
<dbReference type="Proteomes" id="UP000248646">
    <property type="component" value="Unassembled WGS sequence"/>
</dbReference>
<organism evidence="1 2">
    <name type="scientific">Psychrobacillus insolitus</name>
    <dbReference type="NCBI Taxonomy" id="1461"/>
    <lineage>
        <taxon>Bacteria</taxon>
        <taxon>Bacillati</taxon>
        <taxon>Bacillota</taxon>
        <taxon>Bacilli</taxon>
        <taxon>Bacillales</taxon>
        <taxon>Bacillaceae</taxon>
        <taxon>Psychrobacillus</taxon>
    </lineage>
</organism>
<evidence type="ECO:0000313" key="1">
    <source>
        <dbReference type="EMBL" id="PZX01224.1"/>
    </source>
</evidence>
<accession>A0A2W7MJ34</accession>
<name>A0A2W7MJ34_9BACI</name>